<gene>
    <name evidence="2" type="ORF">JNB85_07030</name>
</gene>
<feature type="transmembrane region" description="Helical" evidence="1">
    <location>
        <begin position="124"/>
        <end position="144"/>
    </location>
</feature>
<feature type="transmembrane region" description="Helical" evidence="1">
    <location>
        <begin position="86"/>
        <end position="104"/>
    </location>
</feature>
<accession>A0ABS7GS60</accession>
<feature type="transmembrane region" description="Helical" evidence="1">
    <location>
        <begin position="196"/>
        <end position="222"/>
    </location>
</feature>
<evidence type="ECO:0000256" key="1">
    <source>
        <dbReference type="SAM" id="Phobius"/>
    </source>
</evidence>
<dbReference type="Proteomes" id="UP000717752">
    <property type="component" value="Unassembled WGS sequence"/>
</dbReference>
<feature type="transmembrane region" description="Helical" evidence="1">
    <location>
        <begin position="234"/>
        <end position="256"/>
    </location>
</feature>
<name>A0ABS7GS60_9HYPH</name>
<evidence type="ECO:0000313" key="2">
    <source>
        <dbReference type="EMBL" id="MBW9052168.1"/>
    </source>
</evidence>
<protein>
    <submittedName>
        <fullName evidence="2">Uncharacterized protein</fullName>
    </submittedName>
</protein>
<evidence type="ECO:0000313" key="3">
    <source>
        <dbReference type="Proteomes" id="UP000717752"/>
    </source>
</evidence>
<dbReference type="EMBL" id="JAEUAK010000002">
    <property type="protein sequence ID" value="MBW9052168.1"/>
    <property type="molecule type" value="Genomic_DNA"/>
</dbReference>
<comment type="caution">
    <text evidence="2">The sequence shown here is derived from an EMBL/GenBank/DDBJ whole genome shotgun (WGS) entry which is preliminary data.</text>
</comment>
<reference evidence="2 3" key="1">
    <citation type="journal article" date="2021" name="MBio">
        <title>Poor Competitiveness of Bradyrhizobium in Pigeon Pea Root Colonization in Indian Soils.</title>
        <authorList>
            <person name="Chalasani D."/>
            <person name="Basu A."/>
            <person name="Pullabhotla S.V.S.R.N."/>
            <person name="Jorrin B."/>
            <person name="Neal A.L."/>
            <person name="Poole P.S."/>
            <person name="Podile A.R."/>
            <person name="Tkacz A."/>
        </authorList>
    </citation>
    <scope>NUCLEOTIDE SEQUENCE [LARGE SCALE GENOMIC DNA]</scope>
    <source>
        <strain evidence="2 3">HU56</strain>
    </source>
</reference>
<keyword evidence="1" id="KW-1133">Transmembrane helix</keyword>
<keyword evidence="3" id="KW-1185">Reference proteome</keyword>
<proteinExistence type="predicted"/>
<keyword evidence="1" id="KW-0472">Membrane</keyword>
<keyword evidence="1" id="KW-0812">Transmembrane</keyword>
<dbReference type="RefSeq" id="WP_220333626.1">
    <property type="nucleotide sequence ID" value="NZ_JAEUAK010000002.1"/>
</dbReference>
<organism evidence="2 3">
    <name type="scientific">Rhizobium mesosinicum</name>
    <dbReference type="NCBI Taxonomy" id="335017"/>
    <lineage>
        <taxon>Bacteria</taxon>
        <taxon>Pseudomonadati</taxon>
        <taxon>Pseudomonadota</taxon>
        <taxon>Alphaproteobacteria</taxon>
        <taxon>Hyphomicrobiales</taxon>
        <taxon>Rhizobiaceae</taxon>
        <taxon>Rhizobium/Agrobacterium group</taxon>
        <taxon>Rhizobium</taxon>
    </lineage>
</organism>
<sequence>MTVSPRTKFQKLYVLITWPFVMTAYRLRERRRFRKNFPLIWKTPGEITNLDLENYEPEDDDFKLDKKFVDDLLPTRDAARTNANRILFINMMIFAFLLTDYFSIGLTFTIPGVSVVDPKGVKDFLIFYSSMTGLYCFIIQNNMYTLDSAMKFVIMNKFPLELRGIYIAKYFYFENFPPPSPTQLPHISYSRIYSQFFMVASVAFLIAILIYFSCYAALYMAIAVDIWKNARLGIWSYVIAGASIANGVLSTSYLILTRIRMPYRDYTVLHEIQGLPQIAPSQYERRQKEVYGEGVADWLSLVERGYIKRKSDSKNPKPSES</sequence>